<accession>A0ACC2RP76</accession>
<protein>
    <submittedName>
        <fullName evidence="1">Uncharacterized protein</fullName>
    </submittedName>
</protein>
<dbReference type="Proteomes" id="UP001165960">
    <property type="component" value="Unassembled WGS sequence"/>
</dbReference>
<reference evidence="1" key="1">
    <citation type="submission" date="2022-04" db="EMBL/GenBank/DDBJ databases">
        <title>Genome of the entomopathogenic fungus Entomophthora muscae.</title>
        <authorList>
            <person name="Elya C."/>
            <person name="Lovett B.R."/>
            <person name="Lee E."/>
            <person name="Macias A.M."/>
            <person name="Hajek A.E."/>
            <person name="De Bivort B.L."/>
            <person name="Kasson M.T."/>
            <person name="De Fine Licht H.H."/>
            <person name="Stajich J.E."/>
        </authorList>
    </citation>
    <scope>NUCLEOTIDE SEQUENCE</scope>
    <source>
        <strain evidence="1">Berkeley</strain>
    </source>
</reference>
<proteinExistence type="predicted"/>
<dbReference type="EMBL" id="QTSX02007101">
    <property type="protein sequence ID" value="KAJ9051854.1"/>
    <property type="molecule type" value="Genomic_DNA"/>
</dbReference>
<name>A0ACC2RP76_9FUNG</name>
<evidence type="ECO:0000313" key="1">
    <source>
        <dbReference type="EMBL" id="KAJ9051854.1"/>
    </source>
</evidence>
<evidence type="ECO:0000313" key="2">
    <source>
        <dbReference type="Proteomes" id="UP001165960"/>
    </source>
</evidence>
<gene>
    <name evidence="1" type="ORF">DSO57_1000514</name>
</gene>
<keyword evidence="2" id="KW-1185">Reference proteome</keyword>
<comment type="caution">
    <text evidence="1">The sequence shown here is derived from an EMBL/GenBank/DDBJ whole genome shotgun (WGS) entry which is preliminary data.</text>
</comment>
<organism evidence="1 2">
    <name type="scientific">Entomophthora muscae</name>
    <dbReference type="NCBI Taxonomy" id="34485"/>
    <lineage>
        <taxon>Eukaryota</taxon>
        <taxon>Fungi</taxon>
        <taxon>Fungi incertae sedis</taxon>
        <taxon>Zoopagomycota</taxon>
        <taxon>Entomophthoromycotina</taxon>
        <taxon>Entomophthoromycetes</taxon>
        <taxon>Entomophthorales</taxon>
        <taxon>Entomophthoraceae</taxon>
        <taxon>Entomophthora</taxon>
    </lineage>
</organism>
<sequence>MSTAMETQTTLLVNSPDASDDECDEINVYFAQDLVRFFPYLAKHVAFTVVSWILLLIPIITLSAVNHISLLDALYAKVPTEANLPYDVMRVLEYLCLMILAVSTVSFIIGIFPRVILWAIGKVASGKKELVKHYLEFYTALTTTMRMVISVVSLFALWCVTFPESIFWNKNENSVGWQVLGSRITFCILITSLIISVEKLLLQVIAVRFHRTAYKQRIEESQYATYVLDTLNKARKKAAYKSNGQSSESYPAGEKRDSISQPTLSSKAETLAAACQKGDINIKGRIDEEDLHSQSEAKRLAKKIFSGLQGRRRFLLVEDFQQIFITENEAQKAFSFFDKDQNGDISRREMRERISQVYRERKDLNLALNDTSQAVGKLDGILLTLFVLVSAFSCSLVFGNDLYASLIPFGTFFLGLSFIFADSAKELFQSIVFLFIMHPYDAGDRCYIEKENLMVQKVGLLGTRFIHTNGQQTYIPHSILKTKIIYNIRRSEAQTDDIYFEIDFETPRDKFEALKERINKYIEEEESREIFSDPIVGIAEIISGSNKLKVYVSLNHKSNWQEGRRRWARKTRFMLALKEICIDLGIKFTPLTQKVEIIDSSPLAPMPPHC</sequence>